<protein>
    <submittedName>
        <fullName evidence="2">M48 family peptidase</fullName>
    </submittedName>
</protein>
<dbReference type="CDD" id="cd07344">
    <property type="entry name" value="M48_yhfN_like"/>
    <property type="match status" value="1"/>
</dbReference>
<dbReference type="PANTHER" id="PTHR30399:SF1">
    <property type="entry name" value="UTP PYROPHOSPHATASE"/>
    <property type="match status" value="1"/>
</dbReference>
<dbReference type="PANTHER" id="PTHR30399">
    <property type="entry name" value="UNCHARACTERIZED PROTEIN YGJP"/>
    <property type="match status" value="1"/>
</dbReference>
<dbReference type="STRING" id="84135.GCA_001052115_01513"/>
<gene>
    <name evidence="2" type="ORF">CJ218_02375</name>
</gene>
<dbReference type="RefSeq" id="WP_102189496.1">
    <property type="nucleotide sequence ID" value="NZ_CAUUSG010000013.1"/>
</dbReference>
<dbReference type="EMBL" id="PNGT01000002">
    <property type="protein sequence ID" value="PMC52754.1"/>
    <property type="molecule type" value="Genomic_DNA"/>
</dbReference>
<dbReference type="Gene3D" id="3.30.2010.10">
    <property type="entry name" value="Metalloproteases ('zincins'), catalytic domain"/>
    <property type="match status" value="1"/>
</dbReference>
<reference evidence="2 3" key="1">
    <citation type="submission" date="2017-09" db="EMBL/GenBank/DDBJ databases">
        <title>Bacterial strain isolated from the female urinary microbiota.</title>
        <authorList>
            <person name="Thomas-White K."/>
            <person name="Kumar N."/>
            <person name="Forster S."/>
            <person name="Putonti C."/>
            <person name="Lawley T."/>
            <person name="Wolfe A.J."/>
        </authorList>
    </citation>
    <scope>NUCLEOTIDE SEQUENCE [LARGE SCALE GENOMIC DNA]</scope>
    <source>
        <strain evidence="2 3">UMB0186</strain>
    </source>
</reference>
<evidence type="ECO:0000313" key="2">
    <source>
        <dbReference type="EMBL" id="PMC52754.1"/>
    </source>
</evidence>
<evidence type="ECO:0000313" key="3">
    <source>
        <dbReference type="Proteomes" id="UP000235670"/>
    </source>
</evidence>
<dbReference type="AlphaFoldDB" id="A0A2N6SFN4"/>
<dbReference type="OrthoDB" id="9811177at2"/>
<feature type="domain" description="YgjP-like metallopeptidase" evidence="1">
    <location>
        <begin position="21"/>
        <end position="223"/>
    </location>
</feature>
<dbReference type="InterPro" id="IPR053136">
    <property type="entry name" value="UTP_pyrophosphatase-like"/>
</dbReference>
<sequence>MKKKIEVGNLDVTVRYRRGMKHIYLRVEKNADIVVSAPPRTPNYVIRKLVYDNLEELVKRRENILSVAGVSREYKTGEKYFIFGQEYELNVEERLKNRVFIENNKINIYVKDEQQNKEKIFNSAIRKLLIDKCKLFIEKYEPIMNVKVKELRIKKMKTRWGTCNLEAQRIWINQELIKYPIECLEHIIVHEMTHLLEINHTPRFYSLLETYYPTYKENDKVIKEFNRFLNGR</sequence>
<organism evidence="2 3">
    <name type="scientific">Gemella sanguinis</name>
    <dbReference type="NCBI Taxonomy" id="84135"/>
    <lineage>
        <taxon>Bacteria</taxon>
        <taxon>Bacillati</taxon>
        <taxon>Bacillota</taxon>
        <taxon>Bacilli</taxon>
        <taxon>Bacillales</taxon>
        <taxon>Gemellaceae</taxon>
        <taxon>Gemella</taxon>
    </lineage>
</organism>
<name>A0A2N6SFN4_9BACL</name>
<evidence type="ECO:0000259" key="1">
    <source>
        <dbReference type="Pfam" id="PF01863"/>
    </source>
</evidence>
<comment type="caution">
    <text evidence="2">The sequence shown here is derived from an EMBL/GenBank/DDBJ whole genome shotgun (WGS) entry which is preliminary data.</text>
</comment>
<dbReference type="Pfam" id="PF01863">
    <property type="entry name" value="YgjP-like"/>
    <property type="match status" value="1"/>
</dbReference>
<dbReference type="InterPro" id="IPR002725">
    <property type="entry name" value="YgjP-like_metallopeptidase"/>
</dbReference>
<accession>A0A2N6SFN4</accession>
<proteinExistence type="predicted"/>
<dbReference type="Proteomes" id="UP000235670">
    <property type="component" value="Unassembled WGS sequence"/>
</dbReference>